<dbReference type="RefSeq" id="WP_083433702.1">
    <property type="nucleotide sequence ID" value="NZ_HG764815.1"/>
</dbReference>
<dbReference type="SUPFAM" id="SSF52540">
    <property type="entry name" value="P-loop containing nucleoside triphosphate hydrolases"/>
    <property type="match status" value="1"/>
</dbReference>
<dbReference type="OrthoDB" id="4647520at2"/>
<keyword evidence="3" id="KW-1185">Reference proteome</keyword>
<reference evidence="2 3" key="1">
    <citation type="journal article" date="2013" name="ISME J.">
        <title>A metabolic model for members of the genus Tetrasphaera involved in enhanced biological phosphorus removal.</title>
        <authorList>
            <person name="Kristiansen R."/>
            <person name="Nguyen H.T.T."/>
            <person name="Saunders A.M."/>
            <person name="Nielsen J.L."/>
            <person name="Wimmer R."/>
            <person name="Le V.Q."/>
            <person name="McIlroy S.J."/>
            <person name="Petrovski S."/>
            <person name="Seviour R.J."/>
            <person name="Calteau A."/>
            <person name="Nielsen K.L."/>
            <person name="Nielsen P.H."/>
        </authorList>
    </citation>
    <scope>NUCLEOTIDE SEQUENCE [LARGE SCALE GENOMIC DNA]</scope>
    <source>
        <strain evidence="2 3">Ben110</strain>
    </source>
</reference>
<feature type="compositionally biased region" description="Low complexity" evidence="1">
    <location>
        <begin position="837"/>
        <end position="849"/>
    </location>
</feature>
<dbReference type="AlphaFoldDB" id="W6JVA4"/>
<evidence type="ECO:0000313" key="2">
    <source>
        <dbReference type="EMBL" id="CCH72490.1"/>
    </source>
</evidence>
<feature type="region of interest" description="Disordered" evidence="1">
    <location>
        <begin position="836"/>
        <end position="857"/>
    </location>
</feature>
<dbReference type="STRING" id="1193182.BN11_1710002"/>
<comment type="caution">
    <text evidence="2">The sequence shown here is derived from an EMBL/GenBank/DDBJ whole genome shotgun (WGS) entry which is preliminary data.</text>
</comment>
<dbReference type="InterPro" id="IPR027417">
    <property type="entry name" value="P-loop_NTPase"/>
</dbReference>
<evidence type="ECO:0000313" key="3">
    <source>
        <dbReference type="Proteomes" id="UP000035763"/>
    </source>
</evidence>
<evidence type="ECO:0008006" key="4">
    <source>
        <dbReference type="Google" id="ProtNLM"/>
    </source>
</evidence>
<gene>
    <name evidence="2" type="ORF">BN11_1710002</name>
</gene>
<evidence type="ECO:0000256" key="1">
    <source>
        <dbReference type="SAM" id="MobiDB-lite"/>
    </source>
</evidence>
<organism evidence="2 3">
    <name type="scientific">Nostocoides australiense Ben110</name>
    <dbReference type="NCBI Taxonomy" id="1193182"/>
    <lineage>
        <taxon>Bacteria</taxon>
        <taxon>Bacillati</taxon>
        <taxon>Actinomycetota</taxon>
        <taxon>Actinomycetes</taxon>
        <taxon>Micrococcales</taxon>
        <taxon>Intrasporangiaceae</taxon>
        <taxon>Nostocoides</taxon>
    </lineage>
</organism>
<protein>
    <recommendedName>
        <fullName evidence="4">ATP-binding protein</fullName>
    </recommendedName>
</protein>
<sequence>MRTPSRSMAANLRWTRSGSVWADWLLTGLPYGLRPTKDKHGVRALHQALFRALPGESMLLGINSGLDPAVVVSKMLDGVDLEDCPDWVAECEATLDTLDHIGPGQRIYWLSVPLGDDKPSDRFTEPFKAATSDMRDRLGLPRAAVPLGDVERRLAQAARVSESIPGPFNPTPATPAQMVWLHQHAIRRGLFQDLDLPGVGEDDVAAALLAPKTGAALGEPVLDEGGQSDLDPKSTARLNPITRRYLKVTDASSVGDVEASYQSLMVISDVPDGGMVFPGSEVIGRIDESGIDVDWAMRLSIRSSAAVASQNQRALRNLNEQYGQREGEVSHGLNMLDRVADDLAEYVSILESDKLEVEAQATMIFAVAGPTPDSSRQQARALADFLGDTGYKLSAPLGYQEELWWAMQPGVPASRAVREFAQITTSKALAATVPLASVRLGDSKGSALGLNIAHGPLLAPNVPCGPTSVVLHDLEGASDRQISGSAAVAGELGAGKTATLMKLAGDVIDRGGQLVIADRTAKGEWASWAGALTRAVVVNAADPELSLDPLRVFGPRTGSRIMQTFLTPLLNVRPTSERGVLLSDVLDPAYLEKHQLTSSGDLLAHLHEGCTLAGAGELARLVNVFARREIGRVIFDGSVPPLDLSTRAVVIRTHTLQLPSREELEHEHLFEQLGLEKLFGRALNALIAALARHVCFEDTSTLAGFVVSEAHSMTISFEGERELVDFVRDGRKHRAVVLLDSHDPEADFGSPTLRGLIPTRILMRHRDKTLAKRGLAWLDLDAEDEQLIEMVRHDTSPLGPDGKEVPVHRRGEATMRDMSGNVGRVKVLLPAREERSAAITAGGSASTKSRPQDRETA</sequence>
<accession>W6JVA4</accession>
<name>W6JVA4_9MICO</name>
<dbReference type="Pfam" id="PF12846">
    <property type="entry name" value="AAA_10"/>
    <property type="match status" value="1"/>
</dbReference>
<dbReference type="EMBL" id="CAJA01000081">
    <property type="protein sequence ID" value="CCH72490.1"/>
    <property type="molecule type" value="Genomic_DNA"/>
</dbReference>
<dbReference type="Proteomes" id="UP000035763">
    <property type="component" value="Unassembled WGS sequence"/>
</dbReference>
<proteinExistence type="predicted"/>